<proteinExistence type="predicted"/>
<evidence type="ECO:0000313" key="2">
    <source>
        <dbReference type="EMBL" id="GBM05652.1"/>
    </source>
</evidence>
<dbReference type="PANTHER" id="PTHR46409">
    <property type="entry name" value="HTH PSQ-TYPE DOMAIN-CONTAINING PROTEIN"/>
    <property type="match status" value="1"/>
</dbReference>
<dbReference type="AlphaFoldDB" id="A0A4Y2CMK9"/>
<comment type="caution">
    <text evidence="2">The sequence shown here is derived from an EMBL/GenBank/DDBJ whole genome shotgun (WGS) entry which is preliminary data.</text>
</comment>
<sequence length="145" mass="16588">MPHKCRMGTIENMVMVFSLVPKSQLVIANLSNELLTLVVLILRVYAASWFRIEVHHSIKDGARHLFHFISSTRYLPKKYCHIIEPVMSRKAYFAAPENILLAMITNDRCYIRTLAARRIIKAREMGPGGNCVRRFVILAVKFGAT</sequence>
<evidence type="ECO:0000313" key="1">
    <source>
        <dbReference type="EMBL" id="GBM05648.1"/>
    </source>
</evidence>
<dbReference type="EMBL" id="BGPR01087026">
    <property type="protein sequence ID" value="GBM05648.1"/>
    <property type="molecule type" value="Genomic_DNA"/>
</dbReference>
<dbReference type="PANTHER" id="PTHR46409:SF1">
    <property type="entry name" value="HTH PSQ-TYPE DOMAIN-CONTAINING PROTEIN"/>
    <property type="match status" value="1"/>
</dbReference>
<protein>
    <submittedName>
        <fullName evidence="2">Uncharacterized protein</fullName>
    </submittedName>
</protein>
<dbReference type="Proteomes" id="UP000499080">
    <property type="component" value="Unassembled WGS sequence"/>
</dbReference>
<evidence type="ECO:0000313" key="3">
    <source>
        <dbReference type="Proteomes" id="UP000499080"/>
    </source>
</evidence>
<reference evidence="2 3" key="1">
    <citation type="journal article" date="2019" name="Sci. Rep.">
        <title>Orb-weaving spider Araneus ventricosus genome elucidates the spidroin gene catalogue.</title>
        <authorList>
            <person name="Kono N."/>
            <person name="Nakamura H."/>
            <person name="Ohtoshi R."/>
            <person name="Moran D.A.P."/>
            <person name="Shinohara A."/>
            <person name="Yoshida Y."/>
            <person name="Fujiwara M."/>
            <person name="Mori M."/>
            <person name="Tomita M."/>
            <person name="Arakawa K."/>
        </authorList>
    </citation>
    <scope>NUCLEOTIDE SEQUENCE [LARGE SCALE GENOMIC DNA]</scope>
</reference>
<keyword evidence="3" id="KW-1185">Reference proteome</keyword>
<dbReference type="EMBL" id="BGPR01087027">
    <property type="protein sequence ID" value="GBM05652.1"/>
    <property type="molecule type" value="Genomic_DNA"/>
</dbReference>
<name>A0A4Y2CMK9_ARAVE</name>
<accession>A0A4Y2CMK9</accession>
<organism evidence="2 3">
    <name type="scientific">Araneus ventricosus</name>
    <name type="common">Orbweaver spider</name>
    <name type="synonym">Epeira ventricosa</name>
    <dbReference type="NCBI Taxonomy" id="182803"/>
    <lineage>
        <taxon>Eukaryota</taxon>
        <taxon>Metazoa</taxon>
        <taxon>Ecdysozoa</taxon>
        <taxon>Arthropoda</taxon>
        <taxon>Chelicerata</taxon>
        <taxon>Arachnida</taxon>
        <taxon>Araneae</taxon>
        <taxon>Araneomorphae</taxon>
        <taxon>Entelegynae</taxon>
        <taxon>Araneoidea</taxon>
        <taxon>Araneidae</taxon>
        <taxon>Araneus</taxon>
    </lineage>
</organism>
<gene>
    <name evidence="2" type="ORF">AVEN_121173_1</name>
    <name evidence="1" type="ORF">AVEN_89477_1</name>
</gene>